<dbReference type="Proteomes" id="UP001148614">
    <property type="component" value="Unassembled WGS sequence"/>
</dbReference>
<organism evidence="2 3">
    <name type="scientific">Xylaria arbuscula</name>
    <dbReference type="NCBI Taxonomy" id="114810"/>
    <lineage>
        <taxon>Eukaryota</taxon>
        <taxon>Fungi</taxon>
        <taxon>Dikarya</taxon>
        <taxon>Ascomycota</taxon>
        <taxon>Pezizomycotina</taxon>
        <taxon>Sordariomycetes</taxon>
        <taxon>Xylariomycetidae</taxon>
        <taxon>Xylariales</taxon>
        <taxon>Xylariaceae</taxon>
        <taxon>Xylaria</taxon>
    </lineage>
</organism>
<evidence type="ECO:0000256" key="1">
    <source>
        <dbReference type="SAM" id="MobiDB-lite"/>
    </source>
</evidence>
<comment type="caution">
    <text evidence="2">The sequence shown here is derived from an EMBL/GenBank/DDBJ whole genome shotgun (WGS) entry which is preliminary data.</text>
</comment>
<proteinExistence type="predicted"/>
<name>A0A9W8NFE2_9PEZI</name>
<evidence type="ECO:0000313" key="2">
    <source>
        <dbReference type="EMBL" id="KAJ3572847.1"/>
    </source>
</evidence>
<dbReference type="EMBL" id="JANPWZ010000732">
    <property type="protein sequence ID" value="KAJ3572847.1"/>
    <property type="molecule type" value="Genomic_DNA"/>
</dbReference>
<dbReference type="SUPFAM" id="SSF51197">
    <property type="entry name" value="Clavaminate synthase-like"/>
    <property type="match status" value="1"/>
</dbReference>
<gene>
    <name evidence="2" type="ORF">NPX13_g4913</name>
</gene>
<dbReference type="InterPro" id="IPR027443">
    <property type="entry name" value="IPNS-like_sf"/>
</dbReference>
<protein>
    <recommendedName>
        <fullName evidence="4">Non-haem dioxygenase N-terminal domain-containing protein</fullName>
    </recommendedName>
</protein>
<feature type="region of interest" description="Disordered" evidence="1">
    <location>
        <begin position="160"/>
        <end position="180"/>
    </location>
</feature>
<evidence type="ECO:0000313" key="3">
    <source>
        <dbReference type="Proteomes" id="UP001148614"/>
    </source>
</evidence>
<sequence>MSTMPLLRADPASFFTPVAKLKTVVFSKILDRDPEQMDNLMSAIQTVGFFYLDLSDKYSEGMLKNLEKCSSVMEDWFNEPDTVKSQYKTVSMASHGFKPIGSQAGTSGGRDGWEVLKTGTLEMASRWGLIPPVERHYDTFSTFQRQCDYERKSVSIVHTEATAPPKARSPTSTTFPWTPRGRTSAITCIPTMAP</sequence>
<dbReference type="Gene3D" id="2.60.120.330">
    <property type="entry name" value="B-lactam Antibiotic, Isopenicillin N Synthase, Chain"/>
    <property type="match status" value="1"/>
</dbReference>
<keyword evidence="3" id="KW-1185">Reference proteome</keyword>
<reference evidence="2" key="1">
    <citation type="submission" date="2022-07" db="EMBL/GenBank/DDBJ databases">
        <title>Genome Sequence of Xylaria arbuscula.</title>
        <authorList>
            <person name="Buettner E."/>
        </authorList>
    </citation>
    <scope>NUCLEOTIDE SEQUENCE</scope>
    <source>
        <strain evidence="2">VT107</strain>
    </source>
</reference>
<evidence type="ECO:0008006" key="4">
    <source>
        <dbReference type="Google" id="ProtNLM"/>
    </source>
</evidence>
<accession>A0A9W8NFE2</accession>
<dbReference type="VEuPathDB" id="FungiDB:F4678DRAFT_485313"/>
<dbReference type="AlphaFoldDB" id="A0A9W8NFE2"/>